<comment type="caution">
    <text evidence="1">The sequence shown here is derived from an EMBL/GenBank/DDBJ whole genome shotgun (WGS) entry which is preliminary data.</text>
</comment>
<organism evidence="1 2">
    <name type="scientific">Spodoptera exigua</name>
    <name type="common">Beet armyworm</name>
    <name type="synonym">Noctua fulgens</name>
    <dbReference type="NCBI Taxonomy" id="7107"/>
    <lineage>
        <taxon>Eukaryota</taxon>
        <taxon>Metazoa</taxon>
        <taxon>Ecdysozoa</taxon>
        <taxon>Arthropoda</taxon>
        <taxon>Hexapoda</taxon>
        <taxon>Insecta</taxon>
        <taxon>Pterygota</taxon>
        <taxon>Neoptera</taxon>
        <taxon>Endopterygota</taxon>
        <taxon>Lepidoptera</taxon>
        <taxon>Glossata</taxon>
        <taxon>Ditrysia</taxon>
        <taxon>Noctuoidea</taxon>
        <taxon>Noctuidae</taxon>
        <taxon>Amphipyrinae</taxon>
        <taxon>Spodoptera</taxon>
    </lineage>
</organism>
<protein>
    <submittedName>
        <fullName evidence="1">Uncharacterized protein</fullName>
    </submittedName>
</protein>
<reference evidence="1" key="1">
    <citation type="submission" date="2020-08" db="EMBL/GenBank/DDBJ databases">
        <title>Spodoptera exigua strain:BAW_Kor-Di-RS1 Genome sequencing and assembly.</title>
        <authorList>
            <person name="Kim J."/>
            <person name="Nam H.Y."/>
            <person name="Kwon M."/>
            <person name="Choi J.H."/>
            <person name="Cho S.R."/>
            <person name="Kim G.-H."/>
        </authorList>
    </citation>
    <scope>NUCLEOTIDE SEQUENCE</scope>
    <source>
        <strain evidence="1">BAW_Kor-Di-RS1</strain>
        <tissue evidence="1">Whole-body</tissue>
    </source>
</reference>
<dbReference type="InterPro" id="IPR029058">
    <property type="entry name" value="AB_hydrolase_fold"/>
</dbReference>
<evidence type="ECO:0000313" key="2">
    <source>
        <dbReference type="Proteomes" id="UP000648187"/>
    </source>
</evidence>
<dbReference type="Pfam" id="PF05705">
    <property type="entry name" value="DUF829"/>
    <property type="match status" value="2"/>
</dbReference>
<accession>A0A835GUJ6</accession>
<keyword evidence="2" id="KW-1185">Reference proteome</keyword>
<dbReference type="Proteomes" id="UP000648187">
    <property type="component" value="Unassembled WGS sequence"/>
</dbReference>
<dbReference type="AlphaFoldDB" id="A0A835GUJ6"/>
<dbReference type="PANTHER" id="PTHR20908:SF1">
    <property type="entry name" value="LD15586P"/>
    <property type="match status" value="1"/>
</dbReference>
<dbReference type="PANTHER" id="PTHR20908">
    <property type="entry name" value="LD15586P"/>
    <property type="match status" value="1"/>
</dbReference>
<dbReference type="GO" id="GO:0017171">
    <property type="term" value="F:serine hydrolase activity"/>
    <property type="evidence" value="ECO:0007669"/>
    <property type="project" value="TreeGrafter"/>
</dbReference>
<sequence>MAYHMKTFHDAATSHYIRSSQLFHTNLCHAPALFLLSRSDPVGAERSNRSVHDSWVKMGIKCTWKCWDRSPHVQHYTKHPKEYVAALYAHLDAYGLVSQPEKMRMRSILVLSIEHFEANVELRGRHSNMEALRLGTILRFTSRGKRLITCKSESIQPLQCTPLAMVGLSRNAHTQTVHENMVYISNDKVKLKADPKTMKLNEKIDKPLCIIMNWMMAKPNHVQKYAQLYLDHDFDVLSVTCTPWQLMWPATGSQVLTEKLLRFMEVNSQNPLTVHGFSVGAYVWAELLVHAVNDKKRFQPVLDRVACQVFDSGADIHEIPVGFPSAVFPRNKFMQELFRTYIKTHMKVFHNVATKHYMKATDVFHHTPCRAPGLFLVSKTDLVGAEKRSRSVHDSWVRSGIKCNFKCWDKSPHVLHYIHHPEEYKQALYSHMRQCGLLKDKS</sequence>
<proteinExistence type="predicted"/>
<evidence type="ECO:0000313" key="1">
    <source>
        <dbReference type="EMBL" id="KAF9424338.1"/>
    </source>
</evidence>
<dbReference type="SUPFAM" id="SSF53474">
    <property type="entry name" value="alpha/beta-Hydrolases"/>
    <property type="match status" value="1"/>
</dbReference>
<gene>
    <name evidence="1" type="ORF">HW555_000477</name>
</gene>
<dbReference type="EMBL" id="JACKWZ010000003">
    <property type="protein sequence ID" value="KAF9424338.1"/>
    <property type="molecule type" value="Genomic_DNA"/>
</dbReference>
<dbReference type="Gene3D" id="3.40.50.1820">
    <property type="entry name" value="alpha/beta hydrolase"/>
    <property type="match status" value="1"/>
</dbReference>
<name>A0A835GUJ6_SPOEX</name>
<dbReference type="InterPro" id="IPR008547">
    <property type="entry name" value="DUF829_TMEM53"/>
</dbReference>